<protein>
    <submittedName>
        <fullName evidence="2">Uncharacterized protein</fullName>
    </submittedName>
</protein>
<name>A0A432VRD1_9GAMM</name>
<gene>
    <name evidence="2" type="ORF">CWE08_10910</name>
</gene>
<sequence>MSSVSYLHKLAFMPIKRRVLLAILTTVGVLICKFLYFEPKAQARITAHAQYQVLQQKLSTPVVILPLADKPQPPSLPAGVQLEEFNLESTSDGDIQYLGVSGEFPILYTWLKQFVDSQWYPHEASWQWYPEQLKVYLTLKNGSRAKVEAPMLAHSPFSPQETITVEAELPSCQERWPQQHTIVATLNNKVAIRNNEQISYYWQGEVHPESGLVITQITTAGVTLSAVAANQDSEEFVQGIAEASLSEAQSNCLAITLPVSLGEREPPRWLP</sequence>
<evidence type="ECO:0000256" key="1">
    <source>
        <dbReference type="SAM" id="Phobius"/>
    </source>
</evidence>
<accession>A0A432VRD1</accession>
<evidence type="ECO:0000313" key="2">
    <source>
        <dbReference type="EMBL" id="RUO18733.1"/>
    </source>
</evidence>
<keyword evidence="1" id="KW-1133">Transmembrane helix</keyword>
<organism evidence="2 3">
    <name type="scientific">Aliidiomarina iranensis</name>
    <dbReference type="NCBI Taxonomy" id="1434071"/>
    <lineage>
        <taxon>Bacteria</taxon>
        <taxon>Pseudomonadati</taxon>
        <taxon>Pseudomonadota</taxon>
        <taxon>Gammaproteobacteria</taxon>
        <taxon>Alteromonadales</taxon>
        <taxon>Idiomarinaceae</taxon>
        <taxon>Aliidiomarina</taxon>
    </lineage>
</organism>
<dbReference type="Proteomes" id="UP000288395">
    <property type="component" value="Unassembled WGS sequence"/>
</dbReference>
<dbReference type="EMBL" id="PIPJ01000010">
    <property type="protein sequence ID" value="RUO18733.1"/>
    <property type="molecule type" value="Genomic_DNA"/>
</dbReference>
<keyword evidence="3" id="KW-1185">Reference proteome</keyword>
<keyword evidence="1" id="KW-0472">Membrane</keyword>
<keyword evidence="1" id="KW-0812">Transmembrane</keyword>
<proteinExistence type="predicted"/>
<dbReference type="AlphaFoldDB" id="A0A432VRD1"/>
<feature type="transmembrane region" description="Helical" evidence="1">
    <location>
        <begin position="20"/>
        <end position="37"/>
    </location>
</feature>
<dbReference type="OrthoDB" id="6400400at2"/>
<reference evidence="3" key="1">
    <citation type="journal article" date="2018" name="Front. Microbiol.">
        <title>Genome-Based Analysis Reveals the Taxonomy and Diversity of the Family Idiomarinaceae.</title>
        <authorList>
            <person name="Liu Y."/>
            <person name="Lai Q."/>
            <person name="Shao Z."/>
        </authorList>
    </citation>
    <scope>NUCLEOTIDE SEQUENCE [LARGE SCALE GENOMIC DNA]</scope>
    <source>
        <strain evidence="3">GBPy7</strain>
    </source>
</reference>
<comment type="caution">
    <text evidence="2">The sequence shown here is derived from an EMBL/GenBank/DDBJ whole genome shotgun (WGS) entry which is preliminary data.</text>
</comment>
<evidence type="ECO:0000313" key="3">
    <source>
        <dbReference type="Proteomes" id="UP000288395"/>
    </source>
</evidence>
<dbReference type="RefSeq" id="WP_126768188.1">
    <property type="nucleotide sequence ID" value="NZ_PIPJ01000010.1"/>
</dbReference>